<gene>
    <name evidence="1" type="ORF">KK083_15320</name>
</gene>
<protein>
    <submittedName>
        <fullName evidence="1">Retropepsin-like domain-containing protein</fullName>
    </submittedName>
</protein>
<dbReference type="Proteomes" id="UP001319200">
    <property type="component" value="Unassembled WGS sequence"/>
</dbReference>
<keyword evidence="2" id="KW-1185">Reference proteome</keyword>
<organism evidence="1 2">
    <name type="scientific">Chryseosolibacter histidini</name>
    <dbReference type="NCBI Taxonomy" id="2782349"/>
    <lineage>
        <taxon>Bacteria</taxon>
        <taxon>Pseudomonadati</taxon>
        <taxon>Bacteroidota</taxon>
        <taxon>Cytophagia</taxon>
        <taxon>Cytophagales</taxon>
        <taxon>Chryseotaleaceae</taxon>
        <taxon>Chryseosolibacter</taxon>
    </lineage>
</organism>
<evidence type="ECO:0000313" key="1">
    <source>
        <dbReference type="EMBL" id="MBT1698262.1"/>
    </source>
</evidence>
<name>A0AAP2DNS8_9BACT</name>
<dbReference type="SUPFAM" id="SSF50630">
    <property type="entry name" value="Acid proteases"/>
    <property type="match status" value="1"/>
</dbReference>
<evidence type="ECO:0000313" key="2">
    <source>
        <dbReference type="Proteomes" id="UP001319200"/>
    </source>
</evidence>
<accession>A0AAP2DNS8</accession>
<dbReference type="AlphaFoldDB" id="A0AAP2DNS8"/>
<dbReference type="Pfam" id="PF13650">
    <property type="entry name" value="Asp_protease_2"/>
    <property type="match status" value="1"/>
</dbReference>
<proteinExistence type="predicted"/>
<dbReference type="RefSeq" id="WP_254164247.1">
    <property type="nucleotide sequence ID" value="NZ_JAHESF010000014.1"/>
</dbReference>
<sequence>MQVTVHALTRANNGIARVIESPIDIYNTLTNQKESTKAIWDTGATGSAITKSLVQKLALIPVTKTNVKGVHGVKTGVPVYAVKIVLNNQNVSFTLPVTECEELSDDASAGFLLGMDIITKGDFAISNVNGQTVMTFRVPSIERFDFVKDLDIHRQQKKNISRKEEIKNLYKAKKK</sequence>
<dbReference type="InterPro" id="IPR021109">
    <property type="entry name" value="Peptidase_aspartic_dom_sf"/>
</dbReference>
<dbReference type="Gene3D" id="2.40.70.10">
    <property type="entry name" value="Acid Proteases"/>
    <property type="match status" value="1"/>
</dbReference>
<comment type="caution">
    <text evidence="1">The sequence shown here is derived from an EMBL/GenBank/DDBJ whole genome shotgun (WGS) entry which is preliminary data.</text>
</comment>
<dbReference type="EMBL" id="JAHESF010000014">
    <property type="protein sequence ID" value="MBT1698262.1"/>
    <property type="molecule type" value="Genomic_DNA"/>
</dbReference>
<reference evidence="1 2" key="1">
    <citation type="submission" date="2021-05" db="EMBL/GenBank/DDBJ databases">
        <title>A Polyphasic approach of four new species of the genus Ohtaekwangia: Ohtaekwangia histidinii sp. nov., Ohtaekwangia cretensis sp. nov., Ohtaekwangia indiensis sp. nov., Ohtaekwangia reichenbachii sp. nov. from diverse environment.</title>
        <authorList>
            <person name="Octaviana S."/>
        </authorList>
    </citation>
    <scope>NUCLEOTIDE SEQUENCE [LARGE SCALE GENOMIC DNA]</scope>
    <source>
        <strain evidence="1 2">PWU4</strain>
    </source>
</reference>